<dbReference type="GO" id="GO:0046872">
    <property type="term" value="F:metal ion binding"/>
    <property type="evidence" value="ECO:0007669"/>
    <property type="project" value="UniProtKB-KW"/>
</dbReference>
<dbReference type="InterPro" id="IPR034686">
    <property type="entry name" value="Terpene_cyclase-like_2"/>
</dbReference>
<evidence type="ECO:0000256" key="2">
    <source>
        <dbReference type="ARBA" id="ARBA00006333"/>
    </source>
</evidence>
<keyword evidence="4" id="KW-0479">Metal-binding</keyword>
<organism evidence="5 6">
    <name type="scientific">Verticillium longisporum</name>
    <name type="common">Verticillium dahliae var. longisporum</name>
    <dbReference type="NCBI Taxonomy" id="100787"/>
    <lineage>
        <taxon>Eukaryota</taxon>
        <taxon>Fungi</taxon>
        <taxon>Dikarya</taxon>
        <taxon>Ascomycota</taxon>
        <taxon>Pezizomycotina</taxon>
        <taxon>Sordariomycetes</taxon>
        <taxon>Hypocreomycetidae</taxon>
        <taxon>Glomerellales</taxon>
        <taxon>Plectosphaerellaceae</taxon>
        <taxon>Verticillium</taxon>
    </lineage>
</organism>
<accession>A0A0G4KEC5</accession>
<dbReference type="AlphaFoldDB" id="A0A0G4KEC5"/>
<comment type="similarity">
    <text evidence="2 4">Belongs to the terpene synthase family.</text>
</comment>
<proteinExistence type="inferred from homology"/>
<evidence type="ECO:0000313" key="6">
    <source>
        <dbReference type="Proteomes" id="UP000045706"/>
    </source>
</evidence>
<dbReference type="PANTHER" id="PTHR35201">
    <property type="entry name" value="TERPENE SYNTHASE"/>
    <property type="match status" value="1"/>
</dbReference>
<dbReference type="EC" id="4.2.3.-" evidence="4"/>
<dbReference type="InterPro" id="IPR008949">
    <property type="entry name" value="Isoprenoid_synthase_dom_sf"/>
</dbReference>
<dbReference type="SFLD" id="SFLDS00005">
    <property type="entry name" value="Isoprenoid_Synthase_Type_I"/>
    <property type="match status" value="1"/>
</dbReference>
<dbReference type="Pfam" id="PF19086">
    <property type="entry name" value="Terpene_syn_C_2"/>
    <property type="match status" value="1"/>
</dbReference>
<evidence type="ECO:0000256" key="1">
    <source>
        <dbReference type="ARBA" id="ARBA00001946"/>
    </source>
</evidence>
<dbReference type="GO" id="GO:0010333">
    <property type="term" value="F:terpene synthase activity"/>
    <property type="evidence" value="ECO:0007669"/>
    <property type="project" value="InterPro"/>
</dbReference>
<dbReference type="PANTHER" id="PTHR35201:SF4">
    <property type="entry name" value="BETA-PINACENE SYNTHASE-RELATED"/>
    <property type="match status" value="1"/>
</dbReference>
<evidence type="ECO:0000256" key="3">
    <source>
        <dbReference type="ARBA" id="ARBA00022842"/>
    </source>
</evidence>
<evidence type="ECO:0000313" key="5">
    <source>
        <dbReference type="EMBL" id="CRJ85967.1"/>
    </source>
</evidence>
<dbReference type="Proteomes" id="UP000045706">
    <property type="component" value="Unassembled WGS sequence"/>
</dbReference>
<evidence type="ECO:0000256" key="4">
    <source>
        <dbReference type="RuleBase" id="RU366034"/>
    </source>
</evidence>
<dbReference type="SUPFAM" id="SSF48576">
    <property type="entry name" value="Terpenoid synthases"/>
    <property type="match status" value="1"/>
</dbReference>
<keyword evidence="3 4" id="KW-0460">Magnesium</keyword>
<sequence length="354" mass="40490">MHTEIDGEAIARALHGRTLHVPSMRGTFEHWPQTVRNIHYLALVEFVNELITRMLSIPSRVAQHKSQDLALFCALWYPHVDWETLKTLSYYTIWLFLWDDTIDTAEYDLADDLEEANRYRQETMASFNQYIRSPASFADCAIDSVNGAVKLFGRDVASFFTDEITERFLHEVNVFITCSGLEQEHRISGKILEYDEYIDLRLGTTAVYTLTGLVEFIIGEHLPQHIMNSQARRDVWREANIAIIIVNDILSLKKELRTMCLINAVSALMKEGMDLQGSVDELMVRLVDSVARFDTAASVLERATEQSPMLNMTVQRYCDACRTMVTATYEFSLVSARYMLPEFVAPDGSVHIPL</sequence>
<dbReference type="GO" id="GO:0008299">
    <property type="term" value="P:isoprenoid biosynthetic process"/>
    <property type="evidence" value="ECO:0007669"/>
    <property type="project" value="UniProtKB-ARBA"/>
</dbReference>
<dbReference type="SFLD" id="SFLDG01020">
    <property type="entry name" value="Terpene_Cyclase_Like_2"/>
    <property type="match status" value="1"/>
</dbReference>
<dbReference type="EMBL" id="CVQI01000001">
    <property type="protein sequence ID" value="CRJ85967.1"/>
    <property type="molecule type" value="Genomic_DNA"/>
</dbReference>
<comment type="cofactor">
    <cofactor evidence="1 4">
        <name>Mg(2+)</name>
        <dbReference type="ChEBI" id="CHEBI:18420"/>
    </cofactor>
</comment>
<reference evidence="6" key="1">
    <citation type="submission" date="2015-05" db="EMBL/GenBank/DDBJ databases">
        <authorList>
            <person name="Fogelqvist Johan"/>
        </authorList>
    </citation>
    <scope>NUCLEOTIDE SEQUENCE [LARGE SCALE GENOMIC DNA]</scope>
</reference>
<name>A0A0G4KEC5_VERLO</name>
<protein>
    <recommendedName>
        <fullName evidence="4">Terpene synthase</fullName>
        <ecNumber evidence="4">4.2.3.-</ecNumber>
    </recommendedName>
</protein>
<dbReference type="Gene3D" id="1.10.600.10">
    <property type="entry name" value="Farnesyl Diphosphate Synthase"/>
    <property type="match status" value="1"/>
</dbReference>
<gene>
    <name evidence="5" type="ORF">BN1723_000047</name>
</gene>
<keyword evidence="4" id="KW-0456">Lyase</keyword>